<feature type="region of interest" description="Disordered" evidence="1">
    <location>
        <begin position="65"/>
        <end position="90"/>
    </location>
</feature>
<accession>A0A8J2T523</accession>
<evidence type="ECO:0000313" key="2">
    <source>
        <dbReference type="EMBL" id="CDF87494.1"/>
    </source>
</evidence>
<sequence>MTRTNKWTQHEARPDPKYFTHAGNFGESPNHVKKQGFGKGNWGRPGDEIQDLIDNGEIPEVFNKSRRGSNVQSNEKRYEEVQHYEEAETI</sequence>
<feature type="region of interest" description="Disordered" evidence="1">
    <location>
        <begin position="1"/>
        <end position="44"/>
    </location>
</feature>
<dbReference type="OrthoDB" id="2122308at2759"/>
<organism evidence="2 3">
    <name type="scientific">Zygosaccharomyces bailii (strain CLIB 213 / ATCC 58445 / CBS 680 / BCRC 21525 / NBRC 1098 / NCYC 1416 / NRRL Y-2227)</name>
    <dbReference type="NCBI Taxonomy" id="1333698"/>
    <lineage>
        <taxon>Eukaryota</taxon>
        <taxon>Fungi</taxon>
        <taxon>Dikarya</taxon>
        <taxon>Ascomycota</taxon>
        <taxon>Saccharomycotina</taxon>
        <taxon>Saccharomycetes</taxon>
        <taxon>Saccharomycetales</taxon>
        <taxon>Saccharomycetaceae</taxon>
        <taxon>Zygosaccharomyces</taxon>
    </lineage>
</organism>
<feature type="compositionally biased region" description="Basic and acidic residues" evidence="1">
    <location>
        <begin position="8"/>
        <end position="18"/>
    </location>
</feature>
<name>A0A8J2T523_ZYGB2</name>
<evidence type="ECO:0000313" key="3">
    <source>
        <dbReference type="Proteomes" id="UP000019375"/>
    </source>
</evidence>
<evidence type="ECO:0000256" key="1">
    <source>
        <dbReference type="SAM" id="MobiDB-lite"/>
    </source>
</evidence>
<dbReference type="EMBL" id="HG316454">
    <property type="protein sequence ID" value="CDF87494.1"/>
    <property type="molecule type" value="Genomic_DNA"/>
</dbReference>
<reference evidence="3" key="1">
    <citation type="journal article" date="2013" name="Genome Announc.">
        <title>Genome sequence of the food spoilage yeast Zygosaccharomyces bailii CLIB 213(T).</title>
        <authorList>
            <person name="Galeote V."/>
            <person name="Bigey F."/>
            <person name="Devillers H."/>
            <person name="Neuveglise C."/>
            <person name="Dequin S."/>
        </authorList>
    </citation>
    <scope>NUCLEOTIDE SEQUENCE [LARGE SCALE GENOMIC DNA]</scope>
    <source>
        <strain evidence="3">CLIB 213 / ATCC 58445 / CBS 680 / CCRC 21525 / NBRC 1098 / NCYC 1416 / NRRL Y-2227</strain>
    </source>
</reference>
<dbReference type="AlphaFoldDB" id="A0A8J2T523"/>
<protein>
    <submittedName>
        <fullName evidence="2">BN860_07668g1_1</fullName>
    </submittedName>
</protein>
<feature type="compositionally biased region" description="Basic and acidic residues" evidence="1">
    <location>
        <begin position="74"/>
        <end position="90"/>
    </location>
</feature>
<keyword evidence="3" id="KW-1185">Reference proteome</keyword>
<dbReference type="Proteomes" id="UP000019375">
    <property type="component" value="Unassembled WGS sequence"/>
</dbReference>
<gene>
    <name evidence="2" type="ORF">BN860_07668g</name>
</gene>
<proteinExistence type="predicted"/>